<evidence type="ECO:0000313" key="2">
    <source>
        <dbReference type="Proteomes" id="UP000838763"/>
    </source>
</evidence>
<reference evidence="1" key="1">
    <citation type="submission" date="2022-11" db="EMBL/GenBank/DDBJ databases">
        <authorList>
            <person name="Scott C."/>
            <person name="Bruce N."/>
        </authorList>
    </citation>
    <scope>NUCLEOTIDE SEQUENCE</scope>
</reference>
<name>A0A9P1H1K9_9PEZI</name>
<protein>
    <submittedName>
        <fullName evidence="1">Uncharacterized protein</fullName>
    </submittedName>
</protein>
<evidence type="ECO:0000313" key="1">
    <source>
        <dbReference type="EMBL" id="CAI4214284.1"/>
    </source>
</evidence>
<accession>A0A9P1H1K9</accession>
<dbReference type="AlphaFoldDB" id="A0A9P1H1K9"/>
<dbReference type="EMBL" id="CALLCH030000011">
    <property type="protein sequence ID" value="CAI4214284.1"/>
    <property type="molecule type" value="Genomic_DNA"/>
</dbReference>
<dbReference type="Proteomes" id="UP000838763">
    <property type="component" value="Unassembled WGS sequence"/>
</dbReference>
<comment type="caution">
    <text evidence="1">The sequence shown here is derived from an EMBL/GenBank/DDBJ whole genome shotgun (WGS) entry which is preliminary data.</text>
</comment>
<gene>
    <name evidence="1" type="ORF">PPNO1_LOCUS4015</name>
</gene>
<organism evidence="1 2">
    <name type="scientific">Parascedosporium putredinis</name>
    <dbReference type="NCBI Taxonomy" id="1442378"/>
    <lineage>
        <taxon>Eukaryota</taxon>
        <taxon>Fungi</taxon>
        <taxon>Dikarya</taxon>
        <taxon>Ascomycota</taxon>
        <taxon>Pezizomycotina</taxon>
        <taxon>Sordariomycetes</taxon>
        <taxon>Hypocreomycetidae</taxon>
        <taxon>Microascales</taxon>
        <taxon>Microascaceae</taxon>
        <taxon>Parascedosporium</taxon>
    </lineage>
</organism>
<proteinExistence type="predicted"/>
<keyword evidence="2" id="KW-1185">Reference proteome</keyword>
<sequence length="232" mass="26063">MAASLAVPGESIRLTPRDGNKCRVTKLFDVHAPDLFDLAISEREVALQILEGLRFDRNDVDPVVKAAEITTKIIKPKDQSQPTSSLAHDPNRSILNDAMSYIKNRHFGDEVSKEEKRCYERIIDTQMVRSMALICYLSGDSQNRIDIKDIFFAGIRAMNTLAELIELLKSGDVSHSGISSKGVECQATMVIDAARKRGDYLRQLIEGLCMFWDLVTSTSFIRLIIEMQLTKP</sequence>